<keyword evidence="6" id="KW-0285">Flavoprotein</keyword>
<proteinExistence type="inferred from homology"/>
<dbReference type="SMART" id="SM00225">
    <property type="entry name" value="BTB"/>
    <property type="match status" value="1"/>
</dbReference>
<dbReference type="GO" id="GO:0000062">
    <property type="term" value="F:fatty-acyl-CoA binding"/>
    <property type="evidence" value="ECO:0007669"/>
    <property type="project" value="TreeGrafter"/>
</dbReference>
<comment type="catalytic activity">
    <reaction evidence="21">
        <text>a very-long-chain 2,3-saturated fatty acyl-CoA + oxidized [electron-transfer flavoprotein] + H(+) = a very-long-chain (2E)-enoyl-CoA + reduced [electron-transfer flavoprotein]</text>
        <dbReference type="Rhea" id="RHEA:19181"/>
        <dbReference type="Rhea" id="RHEA-COMP:10685"/>
        <dbReference type="Rhea" id="RHEA-COMP:10686"/>
        <dbReference type="ChEBI" id="CHEBI:15378"/>
        <dbReference type="ChEBI" id="CHEBI:57692"/>
        <dbReference type="ChEBI" id="CHEBI:58307"/>
        <dbReference type="ChEBI" id="CHEBI:83724"/>
        <dbReference type="ChEBI" id="CHEBI:83728"/>
        <dbReference type="EC" id="1.3.8.9"/>
    </reaction>
    <physiologicalReaction direction="left-to-right" evidence="21">
        <dbReference type="Rhea" id="RHEA:19182"/>
    </physiologicalReaction>
</comment>
<dbReference type="Proteomes" id="UP000095283">
    <property type="component" value="Unplaced"/>
</dbReference>
<comment type="catalytic activity">
    <reaction evidence="20">
        <text>dodecanoyl-CoA + oxidized [electron-transfer flavoprotein] + H(+) = (2E)-dodecenoyl-CoA + reduced [electron-transfer flavoprotein]</text>
        <dbReference type="Rhea" id="RHEA:47296"/>
        <dbReference type="Rhea" id="RHEA-COMP:10685"/>
        <dbReference type="Rhea" id="RHEA-COMP:10686"/>
        <dbReference type="ChEBI" id="CHEBI:15378"/>
        <dbReference type="ChEBI" id="CHEBI:57330"/>
        <dbReference type="ChEBI" id="CHEBI:57375"/>
        <dbReference type="ChEBI" id="CHEBI:57692"/>
        <dbReference type="ChEBI" id="CHEBI:58307"/>
    </reaction>
    <physiologicalReaction direction="left-to-right" evidence="20">
        <dbReference type="Rhea" id="RHEA:47297"/>
    </physiologicalReaction>
</comment>
<keyword evidence="8" id="KW-0702">S-nitrosylation</keyword>
<dbReference type="Pfam" id="PF21343">
    <property type="entry name" value="ACAD9-ACADV_C"/>
    <property type="match status" value="1"/>
</dbReference>
<sequence>MLIFNVLPQVFKLHGYFEYIRRDLLISHVHPQDELQLVLNLTVTFDTVTRTSQAPKPLGLPEPKTSEVVLSARSPVFAAMLEPHTEEAQGSRVVVEDIDYDVMHELLLYLYSGRSPNIQQMGLDLLAAADRFQLPGLKEMADQVLRSSLLVDTACRYLVFADMYNSPELKNEAVKFIAQNITSIIQTDSWQELTRDHGCLVTEIVAHIANERKPCLGNISSILGPSPNITDLRSLLTSALKGLASSGVTNCNITRSNIRCAQFVSTPPPPNTEVKDLDSKSFCMNLFRGKAVTEQVFPYPLNLDSDRKETLSMILGPTEKFLDEVNDVNKNDEKAEIPREVLEKFAELGAFGAVVPVEYEGAGMNNSQMARLAEVVGAHDLGLGVVMGAHQSIGYKGVLLFGSDAQKAKYLPDLATGRKFAAFCLTESSSGSDANSIRCRAELSSDGRHYILNGGKIFISNGGIADFFTVFAQVLTSVKQADGISKDKVSAFIVERSFEGVTNGPPEKKMGIKGSSTTEVHFDNVKIPIDNLIGEEGEGFKIAMNILNNGRFGIPAACTGAMKHCIQKTVDHITHRIQFGKKLEEFGNVQEKLANMVARHYATESIVYMLAANMDKGIKDYQLEAAIGKVFASVNRQFELIRVADAAIDIYSMIAVLSRCSHSCNKKVESATHETDIAKFYVDIASRRTMDNLKQASSNCEKQINLITTIAKDVCKNGGMPLQHPIDV</sequence>
<evidence type="ECO:0000256" key="21">
    <source>
        <dbReference type="ARBA" id="ARBA00049050"/>
    </source>
</evidence>
<dbReference type="FunFam" id="2.40.110.10:FF:000006">
    <property type="entry name" value="very long-chain specific acyl-CoA dehydrogenase, mitochondrial"/>
    <property type="match status" value="1"/>
</dbReference>
<evidence type="ECO:0000256" key="19">
    <source>
        <dbReference type="ARBA" id="ARBA00046812"/>
    </source>
</evidence>
<evidence type="ECO:0000313" key="25">
    <source>
        <dbReference type="Proteomes" id="UP000095283"/>
    </source>
</evidence>
<accession>A0A1I7WRI3</accession>
<dbReference type="SUPFAM" id="SSF56645">
    <property type="entry name" value="Acyl-CoA dehydrogenase NM domain-like"/>
    <property type="match status" value="1"/>
</dbReference>
<evidence type="ECO:0000256" key="14">
    <source>
        <dbReference type="ARBA" id="ARBA00023128"/>
    </source>
</evidence>
<evidence type="ECO:0000256" key="16">
    <source>
        <dbReference type="ARBA" id="ARBA00039034"/>
    </source>
</evidence>
<dbReference type="AlphaFoldDB" id="A0A1I7WRI3"/>
<evidence type="ECO:0000256" key="18">
    <source>
        <dbReference type="ARBA" id="ARBA00045422"/>
    </source>
</evidence>
<evidence type="ECO:0000256" key="23">
    <source>
        <dbReference type="ARBA" id="ARBA00049224"/>
    </source>
</evidence>
<evidence type="ECO:0000256" key="15">
    <source>
        <dbReference type="ARBA" id="ARBA00023136"/>
    </source>
</evidence>
<dbReference type="FunFam" id="1.10.540.10:FF:000001">
    <property type="entry name" value="Very long-chain-specific acyl-CoA dehydrogenase, mitochondrial"/>
    <property type="match status" value="1"/>
</dbReference>
<comment type="catalytic activity">
    <reaction evidence="23">
        <text>octadecanoyl-CoA + oxidized [electron-transfer flavoprotein] + H(+) = (2E)-octadecenoyl-CoA + reduced [electron-transfer flavoprotein]</text>
        <dbReference type="Rhea" id="RHEA:47240"/>
        <dbReference type="Rhea" id="RHEA-COMP:10685"/>
        <dbReference type="Rhea" id="RHEA-COMP:10686"/>
        <dbReference type="ChEBI" id="CHEBI:15378"/>
        <dbReference type="ChEBI" id="CHEBI:57394"/>
        <dbReference type="ChEBI" id="CHEBI:57692"/>
        <dbReference type="ChEBI" id="CHEBI:58307"/>
        <dbReference type="ChEBI" id="CHEBI:71412"/>
    </reaction>
    <physiologicalReaction direction="left-to-right" evidence="23">
        <dbReference type="Rhea" id="RHEA:47241"/>
    </physiologicalReaction>
</comment>
<evidence type="ECO:0000256" key="20">
    <source>
        <dbReference type="ARBA" id="ARBA00047893"/>
    </source>
</evidence>
<dbReference type="PROSITE" id="PS00072">
    <property type="entry name" value="ACYL_COA_DH_1"/>
    <property type="match status" value="1"/>
</dbReference>
<dbReference type="InterPro" id="IPR011333">
    <property type="entry name" value="SKP1/BTB/POZ_sf"/>
</dbReference>
<evidence type="ECO:0000256" key="13">
    <source>
        <dbReference type="ARBA" id="ARBA00023098"/>
    </source>
</evidence>
<feature type="domain" description="BTB" evidence="24">
    <location>
        <begin position="64"/>
        <end position="114"/>
    </location>
</feature>
<dbReference type="SUPFAM" id="SSF47203">
    <property type="entry name" value="Acyl-CoA dehydrogenase C-terminal domain-like"/>
    <property type="match status" value="1"/>
</dbReference>
<keyword evidence="9" id="KW-0274">FAD</keyword>
<dbReference type="InterPro" id="IPR036250">
    <property type="entry name" value="AcylCo_DH-like_C"/>
</dbReference>
<evidence type="ECO:0000256" key="6">
    <source>
        <dbReference type="ARBA" id="ARBA00022630"/>
    </source>
</evidence>
<evidence type="ECO:0000256" key="12">
    <source>
        <dbReference type="ARBA" id="ARBA00023002"/>
    </source>
</evidence>
<dbReference type="Pfam" id="PF00651">
    <property type="entry name" value="BTB"/>
    <property type="match status" value="1"/>
</dbReference>
<dbReference type="Gene3D" id="1.10.540.10">
    <property type="entry name" value="Acyl-CoA dehydrogenase/oxidase, N-terminal domain"/>
    <property type="match status" value="1"/>
</dbReference>
<evidence type="ECO:0000256" key="10">
    <source>
        <dbReference type="ARBA" id="ARBA00022832"/>
    </source>
</evidence>
<comment type="pathway">
    <text evidence="3">Lipid metabolism; mitochondrial fatty acid beta-oxidation.</text>
</comment>
<dbReference type="GO" id="GO:0050660">
    <property type="term" value="F:flavin adenine dinucleotide binding"/>
    <property type="evidence" value="ECO:0007669"/>
    <property type="project" value="InterPro"/>
</dbReference>
<keyword evidence="5" id="KW-0597">Phosphoprotein</keyword>
<evidence type="ECO:0000256" key="8">
    <source>
        <dbReference type="ARBA" id="ARBA00022799"/>
    </source>
</evidence>
<dbReference type="InterPro" id="IPR049448">
    <property type="entry name" value="ACAD9/ACADV-like_C"/>
</dbReference>
<evidence type="ECO:0000256" key="3">
    <source>
        <dbReference type="ARBA" id="ARBA00005198"/>
    </source>
</evidence>
<keyword evidence="12" id="KW-0560">Oxidoreductase</keyword>
<dbReference type="InterPro" id="IPR037069">
    <property type="entry name" value="AcylCoA_DH/ox_N_sf"/>
</dbReference>
<keyword evidence="25" id="KW-1185">Reference proteome</keyword>
<evidence type="ECO:0000256" key="5">
    <source>
        <dbReference type="ARBA" id="ARBA00022553"/>
    </source>
</evidence>
<evidence type="ECO:0000256" key="9">
    <source>
        <dbReference type="ARBA" id="ARBA00022827"/>
    </source>
</evidence>
<dbReference type="Gene3D" id="2.40.110.10">
    <property type="entry name" value="Butyryl-CoA Dehydrogenase, subunit A, domain 2"/>
    <property type="match status" value="1"/>
</dbReference>
<reference evidence="26" key="1">
    <citation type="submission" date="2016-11" db="UniProtKB">
        <authorList>
            <consortium name="WormBaseParasite"/>
        </authorList>
    </citation>
    <scope>IDENTIFICATION</scope>
</reference>
<evidence type="ECO:0000256" key="2">
    <source>
        <dbReference type="ARBA" id="ARBA00004637"/>
    </source>
</evidence>
<evidence type="ECO:0000313" key="26">
    <source>
        <dbReference type="WBParaSite" id="Hba_07788"/>
    </source>
</evidence>
<comment type="subcellular location">
    <subcellularLocation>
        <location evidence="2">Mitochondrion inner membrane</location>
        <topology evidence="2">Peripheral membrane protein</topology>
    </subcellularLocation>
</comment>
<dbReference type="InterPro" id="IPR013786">
    <property type="entry name" value="AcylCoA_DH/ox_N"/>
</dbReference>
<keyword evidence="13" id="KW-0443">Lipid metabolism</keyword>
<keyword evidence="15" id="KW-0472">Membrane</keyword>
<comment type="similarity">
    <text evidence="4">Belongs to the acyl-CoA dehydrogenase family.</text>
</comment>
<evidence type="ECO:0000256" key="22">
    <source>
        <dbReference type="ARBA" id="ARBA00049140"/>
    </source>
</evidence>
<evidence type="ECO:0000256" key="17">
    <source>
        <dbReference type="ARBA" id="ARBA00040902"/>
    </source>
</evidence>
<name>A0A1I7WRI3_HETBA</name>
<dbReference type="InterPro" id="IPR000210">
    <property type="entry name" value="BTB/POZ_dom"/>
</dbReference>
<dbReference type="Pfam" id="PF02770">
    <property type="entry name" value="Acyl-CoA_dh_M"/>
    <property type="match status" value="1"/>
</dbReference>
<evidence type="ECO:0000256" key="1">
    <source>
        <dbReference type="ARBA" id="ARBA00001974"/>
    </source>
</evidence>
<comment type="cofactor">
    <cofactor evidence="1">
        <name>FAD</name>
        <dbReference type="ChEBI" id="CHEBI:57692"/>
    </cofactor>
</comment>
<organism evidence="25 26">
    <name type="scientific">Heterorhabditis bacteriophora</name>
    <name type="common">Entomopathogenic nematode worm</name>
    <dbReference type="NCBI Taxonomy" id="37862"/>
    <lineage>
        <taxon>Eukaryota</taxon>
        <taxon>Metazoa</taxon>
        <taxon>Ecdysozoa</taxon>
        <taxon>Nematoda</taxon>
        <taxon>Chromadorea</taxon>
        <taxon>Rhabditida</taxon>
        <taxon>Rhabditina</taxon>
        <taxon>Rhabditomorpha</taxon>
        <taxon>Strongyloidea</taxon>
        <taxon>Heterorhabditidae</taxon>
        <taxon>Heterorhabditis</taxon>
    </lineage>
</organism>
<comment type="function">
    <text evidence="18">Very long-chain specific acyl-CoA dehydrogenase is one of the acyl-CoA dehydrogenases that catalyze the first step of mitochondrial fatty acid beta-oxidation, an aerobic process breaking down fatty acids into acetyl-CoA and allowing the production of energy from fats. The first step of fatty acid beta-oxidation consists in the removal of one hydrogen from C-2 and C-3 of the straight-chain fatty acyl-CoA thioester, resulting in the formation of trans-2-enoyl-CoA. Among the different mitochondrial acyl-CoA dehydrogenases, very long-chain specific acyl-CoA dehydrogenase acts specifically on acyl-CoAs with saturated 12 to 24 carbons long primary chains.</text>
</comment>
<evidence type="ECO:0000256" key="11">
    <source>
        <dbReference type="ARBA" id="ARBA00022946"/>
    </source>
</evidence>
<dbReference type="GO" id="GO:0006631">
    <property type="term" value="P:fatty acid metabolic process"/>
    <property type="evidence" value="ECO:0007669"/>
    <property type="project" value="UniProtKB-KW"/>
</dbReference>
<evidence type="ECO:0000256" key="4">
    <source>
        <dbReference type="ARBA" id="ARBA00009347"/>
    </source>
</evidence>
<keyword evidence="14" id="KW-0496">Mitochondrion</keyword>
<comment type="catalytic activity">
    <reaction evidence="22">
        <text>eicosanoyl-CoA + oxidized [electron-transfer flavoprotein] + H(+) = (2E)-eicosenoyl-CoA + reduced [electron-transfer flavoprotein]</text>
        <dbReference type="Rhea" id="RHEA:47236"/>
        <dbReference type="Rhea" id="RHEA-COMP:10685"/>
        <dbReference type="Rhea" id="RHEA-COMP:10686"/>
        <dbReference type="ChEBI" id="CHEBI:15378"/>
        <dbReference type="ChEBI" id="CHEBI:57380"/>
        <dbReference type="ChEBI" id="CHEBI:57692"/>
        <dbReference type="ChEBI" id="CHEBI:58307"/>
        <dbReference type="ChEBI" id="CHEBI:74691"/>
    </reaction>
    <physiologicalReaction direction="left-to-right" evidence="22">
        <dbReference type="Rhea" id="RHEA:47237"/>
    </physiologicalReaction>
</comment>
<dbReference type="WBParaSite" id="Hba_07788">
    <property type="protein sequence ID" value="Hba_07788"/>
    <property type="gene ID" value="Hba_07788"/>
</dbReference>
<dbReference type="InterPro" id="IPR006091">
    <property type="entry name" value="Acyl-CoA_Oxase/DH_mid-dom"/>
</dbReference>
<dbReference type="InterPro" id="IPR006089">
    <property type="entry name" value="Acyl-CoA_DH_CS"/>
</dbReference>
<keyword evidence="11" id="KW-0809">Transit peptide</keyword>
<evidence type="ECO:0000259" key="24">
    <source>
        <dbReference type="PROSITE" id="PS50097"/>
    </source>
</evidence>
<dbReference type="PANTHER" id="PTHR43884:SF11">
    <property type="entry name" value="VERY LONG-CHAIN SPECIFIC ACYL-COA DEHYDROGENASE, MITOCHONDRIAL"/>
    <property type="match status" value="1"/>
</dbReference>
<protein>
    <recommendedName>
        <fullName evidence="17">Very long-chain specific acyl-CoA dehydrogenase, mitochondrial</fullName>
        <ecNumber evidence="16">1.3.8.9</ecNumber>
    </recommendedName>
</protein>
<dbReference type="Pfam" id="PF02771">
    <property type="entry name" value="Acyl-CoA_dh_N"/>
    <property type="match status" value="1"/>
</dbReference>
<dbReference type="GO" id="GO:0017099">
    <property type="term" value="F:very-long-chain fatty acyl-CoA dehydrogenase activity"/>
    <property type="evidence" value="ECO:0007669"/>
    <property type="project" value="UniProtKB-EC"/>
</dbReference>
<evidence type="ECO:0000256" key="7">
    <source>
        <dbReference type="ARBA" id="ARBA00022792"/>
    </source>
</evidence>
<dbReference type="InterPro" id="IPR009100">
    <property type="entry name" value="AcylCoA_DH/oxidase_NM_dom_sf"/>
</dbReference>
<comment type="subunit">
    <text evidence="19">Homodimer. Homodimerizes after import into the mitochondrion.</text>
</comment>
<dbReference type="InterPro" id="IPR046373">
    <property type="entry name" value="Acyl-CoA_Oxase/DH_mid-dom_sf"/>
</dbReference>
<dbReference type="Gene3D" id="1.20.140.10">
    <property type="entry name" value="Butyryl-CoA Dehydrogenase, subunit A, domain 3"/>
    <property type="match status" value="1"/>
</dbReference>
<dbReference type="Gene3D" id="1.25.40.420">
    <property type="match status" value="1"/>
</dbReference>
<dbReference type="PANTHER" id="PTHR43884">
    <property type="entry name" value="ACYL-COA DEHYDROGENASE"/>
    <property type="match status" value="1"/>
</dbReference>
<keyword evidence="10" id="KW-0276">Fatty acid metabolism</keyword>
<dbReference type="GO" id="GO:0005743">
    <property type="term" value="C:mitochondrial inner membrane"/>
    <property type="evidence" value="ECO:0007669"/>
    <property type="project" value="UniProtKB-SubCell"/>
</dbReference>
<dbReference type="PROSITE" id="PS50097">
    <property type="entry name" value="BTB"/>
    <property type="match status" value="1"/>
</dbReference>
<keyword evidence="7" id="KW-0999">Mitochondrion inner membrane</keyword>
<dbReference type="EC" id="1.3.8.9" evidence="16"/>
<dbReference type="Gene3D" id="3.30.710.10">
    <property type="entry name" value="Potassium Channel Kv1.1, Chain A"/>
    <property type="match status" value="1"/>
</dbReference>
<dbReference type="SUPFAM" id="SSF54695">
    <property type="entry name" value="POZ domain"/>
    <property type="match status" value="1"/>
</dbReference>